<keyword evidence="1" id="KW-0812">Transmembrane</keyword>
<dbReference type="Proteomes" id="UP001225498">
    <property type="component" value="Unassembled WGS sequence"/>
</dbReference>
<evidence type="ECO:0000313" key="4">
    <source>
        <dbReference type="Proteomes" id="UP001225498"/>
    </source>
</evidence>
<dbReference type="AlphaFoldDB" id="A0AAI9CJP9"/>
<sequence>MPHSKVSRRCRLLNGLALLFVGPLISWLAFGLLVRFQELPASLDRLPFTWAYYLGITALPMLFGLILTAFVRPAYGWLVYALGSAFMLYGQAKLPALPPVH</sequence>
<dbReference type="EMBL" id="ABLTIR010000022">
    <property type="protein sequence ID" value="EKZ1926496.1"/>
    <property type="molecule type" value="Genomic_DNA"/>
</dbReference>
<evidence type="ECO:0000313" key="2">
    <source>
        <dbReference type="EMBL" id="EKT4440582.1"/>
    </source>
</evidence>
<name>A0AAI9CJP9_STEMA</name>
<comment type="caution">
    <text evidence="3">The sequence shown here is derived from an EMBL/GenBank/DDBJ whole genome shotgun (WGS) entry which is preliminary data.</text>
</comment>
<keyword evidence="1" id="KW-0472">Membrane</keyword>
<reference evidence="3" key="1">
    <citation type="submission" date="2023-08" db="EMBL/GenBank/DDBJ databases">
        <authorList>
            <consortium name="Clinical and Environmental Microbiology Branch: Whole genome sequencing antimicrobial resistance pathogens in the healthcare setting"/>
        </authorList>
    </citation>
    <scope>NUCLEOTIDE SEQUENCE</scope>
    <source>
        <strain evidence="3">2023CJ-00293</strain>
        <strain evidence="2">Stenotrophomonas_maltophilia_2021CK-00905</strain>
    </source>
</reference>
<dbReference type="Proteomes" id="UP001214521">
    <property type="component" value="Unassembled WGS sequence"/>
</dbReference>
<evidence type="ECO:0000256" key="1">
    <source>
        <dbReference type="SAM" id="Phobius"/>
    </source>
</evidence>
<organism evidence="3 4">
    <name type="scientific">Stenotrophomonas maltophilia</name>
    <name type="common">Pseudomonas maltophilia</name>
    <name type="synonym">Xanthomonas maltophilia</name>
    <dbReference type="NCBI Taxonomy" id="40324"/>
    <lineage>
        <taxon>Bacteria</taxon>
        <taxon>Pseudomonadati</taxon>
        <taxon>Pseudomonadota</taxon>
        <taxon>Gammaproteobacteria</taxon>
        <taxon>Lysobacterales</taxon>
        <taxon>Lysobacteraceae</taxon>
        <taxon>Stenotrophomonas</taxon>
        <taxon>Stenotrophomonas maltophilia group</taxon>
    </lineage>
</organism>
<proteinExistence type="predicted"/>
<protein>
    <recommendedName>
        <fullName evidence="5">Transmembrane protein</fullName>
    </recommendedName>
</protein>
<evidence type="ECO:0000313" key="3">
    <source>
        <dbReference type="EMBL" id="EKZ1926496.1"/>
    </source>
</evidence>
<feature type="transmembrane region" description="Helical" evidence="1">
    <location>
        <begin position="74"/>
        <end position="92"/>
    </location>
</feature>
<dbReference type="RefSeq" id="WP_099481961.1">
    <property type="nucleotide sequence ID" value="NZ_JAKJQU010000002.1"/>
</dbReference>
<gene>
    <name evidence="2" type="ORF">QEK83_001209</name>
    <name evidence="3" type="ORF">REH87_001491</name>
</gene>
<feature type="transmembrane region" description="Helical" evidence="1">
    <location>
        <begin position="12"/>
        <end position="30"/>
    </location>
</feature>
<feature type="transmembrane region" description="Helical" evidence="1">
    <location>
        <begin position="50"/>
        <end position="67"/>
    </location>
</feature>
<evidence type="ECO:0008006" key="5">
    <source>
        <dbReference type="Google" id="ProtNLM"/>
    </source>
</evidence>
<accession>A0AAI9CJP9</accession>
<keyword evidence="1" id="KW-1133">Transmembrane helix</keyword>
<dbReference type="EMBL" id="ABLOMU010000009">
    <property type="protein sequence ID" value="EKT4440582.1"/>
    <property type="molecule type" value="Genomic_DNA"/>
</dbReference>